<keyword evidence="1" id="KW-0812">Transmembrane</keyword>
<dbReference type="EMBL" id="FLUP01000001">
    <property type="protein sequence ID" value="SBV91738.1"/>
    <property type="molecule type" value="Genomic_DNA"/>
</dbReference>
<name>A0A212IX04_9BACT</name>
<evidence type="ECO:0000313" key="2">
    <source>
        <dbReference type="EMBL" id="SBV91738.1"/>
    </source>
</evidence>
<keyword evidence="1" id="KW-1133">Transmembrane helix</keyword>
<feature type="transmembrane region" description="Helical" evidence="1">
    <location>
        <begin position="35"/>
        <end position="54"/>
    </location>
</feature>
<keyword evidence="1" id="KW-0472">Membrane</keyword>
<sequence length="101" mass="11587">MAMRTTAWRATRARSRGGSCRPRCGSRTDVRGNRFVLILLCPSNTVGILNPHGITAHYKHFAVLFIPIIGYPFANFAMRMNVFRNIISYHLFNFLPFRNGR</sequence>
<accession>A0A212IX04</accession>
<dbReference type="AlphaFoldDB" id="A0A212IX04"/>
<feature type="transmembrane region" description="Helical" evidence="1">
    <location>
        <begin position="60"/>
        <end position="78"/>
    </location>
</feature>
<protein>
    <submittedName>
        <fullName evidence="2">Uncharacterized protein</fullName>
    </submittedName>
</protein>
<reference evidence="2" key="1">
    <citation type="submission" date="2016-04" db="EMBL/GenBank/DDBJ databases">
        <authorList>
            <person name="Evans L.H."/>
            <person name="Alamgir A."/>
            <person name="Owens N."/>
            <person name="Weber N.D."/>
            <person name="Virtaneva K."/>
            <person name="Barbian K."/>
            <person name="Babar A."/>
            <person name="Rosenke K."/>
        </authorList>
    </citation>
    <scope>NUCLEOTIDE SEQUENCE</scope>
    <source>
        <strain evidence="2">92-2</strain>
    </source>
</reference>
<organism evidence="2">
    <name type="scientific">uncultured Desulfovibrio sp</name>
    <dbReference type="NCBI Taxonomy" id="167968"/>
    <lineage>
        <taxon>Bacteria</taxon>
        <taxon>Pseudomonadati</taxon>
        <taxon>Thermodesulfobacteriota</taxon>
        <taxon>Desulfovibrionia</taxon>
        <taxon>Desulfovibrionales</taxon>
        <taxon>Desulfovibrionaceae</taxon>
        <taxon>Desulfovibrio</taxon>
        <taxon>environmental samples</taxon>
    </lineage>
</organism>
<evidence type="ECO:0000256" key="1">
    <source>
        <dbReference type="SAM" id="Phobius"/>
    </source>
</evidence>
<proteinExistence type="predicted"/>
<gene>
    <name evidence="2" type="ORF">KM92DES2_10175</name>
</gene>